<dbReference type="Gene3D" id="3.30.565.10">
    <property type="entry name" value="Histidine kinase-like ATPase, C-terminal domain"/>
    <property type="match status" value="1"/>
</dbReference>
<dbReference type="SUPFAM" id="SSF55874">
    <property type="entry name" value="ATPase domain of HSP90 chaperone/DNA topoisomerase II/histidine kinase"/>
    <property type="match status" value="1"/>
</dbReference>
<dbReference type="SUPFAM" id="SSF158472">
    <property type="entry name" value="HAMP domain-like"/>
    <property type="match status" value="1"/>
</dbReference>
<dbReference type="SUPFAM" id="SSF47384">
    <property type="entry name" value="Homodimeric domain of signal transducing histidine kinase"/>
    <property type="match status" value="1"/>
</dbReference>
<keyword evidence="10 11" id="KW-0472">Membrane</keyword>
<dbReference type="InterPro" id="IPR005467">
    <property type="entry name" value="His_kinase_dom"/>
</dbReference>
<dbReference type="EC" id="2.7.13.3" evidence="3"/>
<reference evidence="14 15" key="1">
    <citation type="journal article" date="2015" name="Genome Announc.">
        <title>Draft Genome Sequence of the Thermophile Thermus filiformis ATCC 43280, Producer of Carotenoid-(Di)glucoside-Branched Fatty Acid (Di)esters and Source of Hyperthermostable Enzymes of Biotechnological Interest.</title>
        <authorList>
            <person name="Mandelli F."/>
            <person name="Oliveira Ramires B."/>
            <person name="Couger M.B."/>
            <person name="Paixao D.A."/>
            <person name="Camilo C.M."/>
            <person name="Polikarpov I."/>
            <person name="Prade R."/>
            <person name="Riano-Pachon D.M."/>
            <person name="Squina F.M."/>
        </authorList>
    </citation>
    <scope>NUCLEOTIDE SEQUENCE [LARGE SCALE GENOMIC DNA]</scope>
    <source>
        <strain evidence="14 15">ATCC 43280</strain>
    </source>
</reference>
<evidence type="ECO:0000256" key="9">
    <source>
        <dbReference type="ARBA" id="ARBA00023012"/>
    </source>
</evidence>
<gene>
    <name evidence="14" type="ORF">THFILI_08215</name>
</gene>
<evidence type="ECO:0000259" key="12">
    <source>
        <dbReference type="PROSITE" id="PS50109"/>
    </source>
</evidence>
<evidence type="ECO:0000256" key="10">
    <source>
        <dbReference type="ARBA" id="ARBA00023136"/>
    </source>
</evidence>
<sequence length="399" mass="43533">MSLKTRLALLFALSVAAALLLQGLASYYRLSQLVARDLDRSLLGYVEALAEGHPFRGRGEYAFRLWVPGRPQASPNFPDLPEPKAPGAFWRGEWRVLVLRVQGGFLEVARYSPDASLALAHQRRALALSTLLFSLLAFGLAWGWAGLALRPLAHLTQGARQVAASLDLSHRVPEEGGGELGELAQAFNHMLDRLKGFLERERRFTQAAAHELRTPLAGARAQLEALERGFLPPEEALPALKAELARLERLVEGLLILARENRVDRVELDLALLAQEAARRYGVAYEGPERLPFQGDPILLGRALENLLENALRHGEGKGVKVRLEGRVLCVEDQGPGLSEEERALAQTPFWRKGKAPGEGLGLAVAAQVAEAHGGRLLLLPNTPQGLRACLDFGGEESA</sequence>
<dbReference type="Proteomes" id="UP000030364">
    <property type="component" value="Unassembled WGS sequence"/>
</dbReference>
<dbReference type="InterPro" id="IPR036890">
    <property type="entry name" value="HATPase_C_sf"/>
</dbReference>
<keyword evidence="9" id="KW-0902">Two-component regulatory system</keyword>
<dbReference type="Pfam" id="PF00512">
    <property type="entry name" value="HisKA"/>
    <property type="match status" value="1"/>
</dbReference>
<keyword evidence="15" id="KW-1185">Reference proteome</keyword>
<dbReference type="PROSITE" id="PS50109">
    <property type="entry name" value="HIS_KIN"/>
    <property type="match status" value="1"/>
</dbReference>
<dbReference type="SMART" id="SM00388">
    <property type="entry name" value="HisKA"/>
    <property type="match status" value="1"/>
</dbReference>
<dbReference type="Gene3D" id="6.10.340.10">
    <property type="match status" value="1"/>
</dbReference>
<dbReference type="CDD" id="cd00075">
    <property type="entry name" value="HATPase"/>
    <property type="match status" value="1"/>
</dbReference>
<evidence type="ECO:0000256" key="8">
    <source>
        <dbReference type="ARBA" id="ARBA00022989"/>
    </source>
</evidence>
<keyword evidence="6 11" id="KW-0812">Transmembrane</keyword>
<dbReference type="EMBL" id="JPSL02000039">
    <property type="protein sequence ID" value="KGQ21478.2"/>
    <property type="molecule type" value="Genomic_DNA"/>
</dbReference>
<evidence type="ECO:0000256" key="4">
    <source>
        <dbReference type="ARBA" id="ARBA00022553"/>
    </source>
</evidence>
<evidence type="ECO:0000259" key="13">
    <source>
        <dbReference type="PROSITE" id="PS50885"/>
    </source>
</evidence>
<keyword evidence="5" id="KW-0808">Transferase</keyword>
<dbReference type="CDD" id="cd00082">
    <property type="entry name" value="HisKA"/>
    <property type="match status" value="1"/>
</dbReference>
<organism evidence="14 15">
    <name type="scientific">Thermus filiformis</name>
    <dbReference type="NCBI Taxonomy" id="276"/>
    <lineage>
        <taxon>Bacteria</taxon>
        <taxon>Thermotogati</taxon>
        <taxon>Deinococcota</taxon>
        <taxon>Deinococci</taxon>
        <taxon>Thermales</taxon>
        <taxon>Thermaceae</taxon>
        <taxon>Thermus</taxon>
    </lineage>
</organism>
<dbReference type="InterPro" id="IPR036097">
    <property type="entry name" value="HisK_dim/P_sf"/>
</dbReference>
<evidence type="ECO:0000313" key="15">
    <source>
        <dbReference type="Proteomes" id="UP000030364"/>
    </source>
</evidence>
<evidence type="ECO:0000256" key="2">
    <source>
        <dbReference type="ARBA" id="ARBA00004141"/>
    </source>
</evidence>
<dbReference type="InterPro" id="IPR003660">
    <property type="entry name" value="HAMP_dom"/>
</dbReference>
<dbReference type="InterPro" id="IPR003594">
    <property type="entry name" value="HATPase_dom"/>
</dbReference>
<evidence type="ECO:0000256" key="3">
    <source>
        <dbReference type="ARBA" id="ARBA00012438"/>
    </source>
</evidence>
<evidence type="ECO:0000256" key="5">
    <source>
        <dbReference type="ARBA" id="ARBA00022679"/>
    </source>
</evidence>
<comment type="catalytic activity">
    <reaction evidence="1">
        <text>ATP + protein L-histidine = ADP + protein N-phospho-L-histidine.</text>
        <dbReference type="EC" id="2.7.13.3"/>
    </reaction>
</comment>
<dbReference type="OrthoDB" id="9809766at2"/>
<dbReference type="Pfam" id="PF00672">
    <property type="entry name" value="HAMP"/>
    <property type="match status" value="1"/>
</dbReference>
<protein>
    <recommendedName>
        <fullName evidence="3">histidine kinase</fullName>
        <ecNumber evidence="3">2.7.13.3</ecNumber>
    </recommendedName>
</protein>
<evidence type="ECO:0000256" key="11">
    <source>
        <dbReference type="SAM" id="Phobius"/>
    </source>
</evidence>
<dbReference type="RefSeq" id="WP_038065840.1">
    <property type="nucleotide sequence ID" value="NZ_JPSL02000039.1"/>
</dbReference>
<feature type="domain" description="Histidine kinase" evidence="12">
    <location>
        <begin position="207"/>
        <end position="397"/>
    </location>
</feature>
<keyword evidence="7 14" id="KW-0418">Kinase</keyword>
<dbReference type="SMART" id="SM00304">
    <property type="entry name" value="HAMP"/>
    <property type="match status" value="1"/>
</dbReference>
<dbReference type="AlphaFoldDB" id="A0A0A2WNT0"/>
<proteinExistence type="predicted"/>
<evidence type="ECO:0000256" key="7">
    <source>
        <dbReference type="ARBA" id="ARBA00022777"/>
    </source>
</evidence>
<dbReference type="GO" id="GO:0000155">
    <property type="term" value="F:phosphorelay sensor kinase activity"/>
    <property type="evidence" value="ECO:0007669"/>
    <property type="project" value="InterPro"/>
</dbReference>
<feature type="transmembrane region" description="Helical" evidence="11">
    <location>
        <begin position="125"/>
        <end position="145"/>
    </location>
</feature>
<dbReference type="GO" id="GO:0005886">
    <property type="term" value="C:plasma membrane"/>
    <property type="evidence" value="ECO:0007669"/>
    <property type="project" value="TreeGrafter"/>
</dbReference>
<dbReference type="InterPro" id="IPR050428">
    <property type="entry name" value="TCS_sensor_his_kinase"/>
</dbReference>
<keyword evidence="8 11" id="KW-1133">Transmembrane helix</keyword>
<dbReference type="CDD" id="cd06225">
    <property type="entry name" value="HAMP"/>
    <property type="match status" value="1"/>
</dbReference>
<dbReference type="Pfam" id="PF02518">
    <property type="entry name" value="HATPase_c"/>
    <property type="match status" value="1"/>
</dbReference>
<dbReference type="PANTHER" id="PTHR45436:SF15">
    <property type="entry name" value="SENSOR HISTIDINE KINASE CUSS"/>
    <property type="match status" value="1"/>
</dbReference>
<comment type="subcellular location">
    <subcellularLocation>
        <location evidence="2">Membrane</location>
        <topology evidence="2">Multi-pass membrane protein</topology>
    </subcellularLocation>
</comment>
<name>A0A0A2WNT0_THEFI</name>
<dbReference type="PANTHER" id="PTHR45436">
    <property type="entry name" value="SENSOR HISTIDINE KINASE YKOH"/>
    <property type="match status" value="1"/>
</dbReference>
<feature type="domain" description="HAMP" evidence="13">
    <location>
        <begin position="146"/>
        <end position="199"/>
    </location>
</feature>
<dbReference type="PROSITE" id="PS50885">
    <property type="entry name" value="HAMP"/>
    <property type="match status" value="1"/>
</dbReference>
<keyword evidence="4" id="KW-0597">Phosphoprotein</keyword>
<dbReference type="InterPro" id="IPR003661">
    <property type="entry name" value="HisK_dim/P_dom"/>
</dbReference>
<dbReference type="SMART" id="SM00387">
    <property type="entry name" value="HATPase_c"/>
    <property type="match status" value="1"/>
</dbReference>
<evidence type="ECO:0000256" key="6">
    <source>
        <dbReference type="ARBA" id="ARBA00022692"/>
    </source>
</evidence>
<evidence type="ECO:0000256" key="1">
    <source>
        <dbReference type="ARBA" id="ARBA00000085"/>
    </source>
</evidence>
<evidence type="ECO:0000313" key="14">
    <source>
        <dbReference type="EMBL" id="KGQ21478.2"/>
    </source>
</evidence>
<dbReference type="Gene3D" id="1.10.287.130">
    <property type="match status" value="1"/>
</dbReference>
<accession>A0A0A2WNT0</accession>
<dbReference type="STRING" id="276.THFILI_08215"/>
<comment type="caution">
    <text evidence="14">The sequence shown here is derived from an EMBL/GenBank/DDBJ whole genome shotgun (WGS) entry which is preliminary data.</text>
</comment>